<dbReference type="Pfam" id="PF18104">
    <property type="entry name" value="Tudor_2"/>
    <property type="match status" value="1"/>
</dbReference>
<evidence type="ECO:0000256" key="7">
    <source>
        <dbReference type="PROSITE-ProRule" id="PRU00146"/>
    </source>
</evidence>
<dbReference type="InterPro" id="IPR019787">
    <property type="entry name" value="Znf_PHD-finger"/>
</dbReference>
<gene>
    <name evidence="10" type="ORF">HHUSO_G31798</name>
</gene>
<dbReference type="EMBL" id="JAHFZB010000038">
    <property type="protein sequence ID" value="KAK6469529.1"/>
    <property type="molecule type" value="Genomic_DNA"/>
</dbReference>
<comment type="caution">
    <text evidence="10">The sequence shown here is derived from an EMBL/GenBank/DDBJ whole genome shotgun (WGS) entry which is preliminary data.</text>
</comment>
<evidence type="ECO:0000259" key="9">
    <source>
        <dbReference type="PROSITE" id="PS50016"/>
    </source>
</evidence>
<protein>
    <submittedName>
        <fullName evidence="10">PHD finger protein 1 isoform X1</fullName>
    </submittedName>
</protein>
<reference evidence="10 11" key="1">
    <citation type="submission" date="2021-05" db="EMBL/GenBank/DDBJ databases">
        <authorList>
            <person name="Zahm M."/>
            <person name="Klopp C."/>
            <person name="Cabau C."/>
            <person name="Kuhl H."/>
            <person name="Suciu R."/>
            <person name="Ciorpac M."/>
            <person name="Holostenco D."/>
            <person name="Gessner J."/>
            <person name="Wuertz S."/>
            <person name="Hohne C."/>
            <person name="Stock M."/>
            <person name="Gislard M."/>
            <person name="Lluch J."/>
            <person name="Milhes M."/>
            <person name="Lampietro C."/>
            <person name="Lopez Roques C."/>
            <person name="Donnadieu C."/>
            <person name="Du K."/>
            <person name="Schartl M."/>
            <person name="Guiguen Y."/>
        </authorList>
    </citation>
    <scope>NUCLEOTIDE SEQUENCE [LARGE SCALE GENOMIC DNA]</scope>
    <source>
        <strain evidence="10">Hh-F2</strain>
        <tissue evidence="10">Blood</tissue>
    </source>
</reference>
<dbReference type="InterPro" id="IPR013083">
    <property type="entry name" value="Znf_RING/FYVE/PHD"/>
</dbReference>
<dbReference type="CDD" id="cd20449">
    <property type="entry name" value="Tudor_PHF1"/>
    <property type="match status" value="1"/>
</dbReference>
<dbReference type="InterPro" id="IPR002999">
    <property type="entry name" value="Tudor"/>
</dbReference>
<keyword evidence="4 7" id="KW-0863">Zinc-finger</keyword>
<dbReference type="Proteomes" id="UP001369086">
    <property type="component" value="Unassembled WGS sequence"/>
</dbReference>
<evidence type="ECO:0000256" key="4">
    <source>
        <dbReference type="ARBA" id="ARBA00022771"/>
    </source>
</evidence>
<dbReference type="InterPro" id="IPR047399">
    <property type="entry name" value="Tudor_PHF1"/>
</dbReference>
<dbReference type="InterPro" id="IPR019786">
    <property type="entry name" value="Zinc_finger_PHD-type_CS"/>
</dbReference>
<dbReference type="PANTHER" id="PTHR12628:SF11">
    <property type="entry name" value="PHD FINGER PROTEIN 1"/>
    <property type="match status" value="1"/>
</dbReference>
<evidence type="ECO:0000313" key="11">
    <source>
        <dbReference type="Proteomes" id="UP001369086"/>
    </source>
</evidence>
<dbReference type="PANTHER" id="PTHR12628">
    <property type="entry name" value="POLYCOMB-LIKE TRANSCRIPTION FACTOR"/>
    <property type="match status" value="1"/>
</dbReference>
<evidence type="ECO:0000256" key="2">
    <source>
        <dbReference type="ARBA" id="ARBA00022723"/>
    </source>
</evidence>
<accession>A0ABR0YAU1</accession>
<feature type="domain" description="PHD-type" evidence="9">
    <location>
        <begin position="85"/>
        <end position="138"/>
    </location>
</feature>
<dbReference type="SUPFAM" id="SSF63748">
    <property type="entry name" value="Tudor/PWWP/MBT"/>
    <property type="match status" value="1"/>
</dbReference>
<dbReference type="Pfam" id="PF00628">
    <property type="entry name" value="PHD"/>
    <property type="match status" value="1"/>
</dbReference>
<evidence type="ECO:0000256" key="8">
    <source>
        <dbReference type="SAM" id="MobiDB-lite"/>
    </source>
</evidence>
<dbReference type="InterPro" id="IPR011011">
    <property type="entry name" value="Znf_FYVE_PHD"/>
</dbReference>
<keyword evidence="11" id="KW-1185">Reference proteome</keyword>
<dbReference type="SMART" id="SM00333">
    <property type="entry name" value="TUDOR"/>
    <property type="match status" value="1"/>
</dbReference>
<dbReference type="InterPro" id="IPR040477">
    <property type="entry name" value="KDM4-like_Tudor"/>
</dbReference>
<dbReference type="Gene3D" id="3.90.980.20">
    <property type="match status" value="1"/>
</dbReference>
<dbReference type="Gene3D" id="3.30.40.10">
    <property type="entry name" value="Zinc/RING finger domain, C3HC4 (zinc finger)"/>
    <property type="match status" value="1"/>
</dbReference>
<dbReference type="SMART" id="SM00249">
    <property type="entry name" value="PHD"/>
    <property type="match status" value="2"/>
</dbReference>
<organism evidence="10 11">
    <name type="scientific">Huso huso</name>
    <name type="common">Beluga</name>
    <name type="synonym">Acipenser huso</name>
    <dbReference type="NCBI Taxonomy" id="61971"/>
    <lineage>
        <taxon>Eukaryota</taxon>
        <taxon>Metazoa</taxon>
        <taxon>Chordata</taxon>
        <taxon>Craniata</taxon>
        <taxon>Vertebrata</taxon>
        <taxon>Euteleostomi</taxon>
        <taxon>Actinopterygii</taxon>
        <taxon>Chondrostei</taxon>
        <taxon>Acipenseriformes</taxon>
        <taxon>Acipenseridae</taxon>
        <taxon>Huso</taxon>
    </lineage>
</organism>
<evidence type="ECO:0000256" key="5">
    <source>
        <dbReference type="ARBA" id="ARBA00022833"/>
    </source>
</evidence>
<name>A0ABR0YAU1_HUSHU</name>
<keyword evidence="2" id="KW-0479">Metal-binding</keyword>
<evidence type="ECO:0000256" key="1">
    <source>
        <dbReference type="ARBA" id="ARBA00004123"/>
    </source>
</evidence>
<dbReference type="SUPFAM" id="SSF57903">
    <property type="entry name" value="FYVE/PHD zinc finger"/>
    <property type="match status" value="2"/>
</dbReference>
<evidence type="ECO:0000256" key="6">
    <source>
        <dbReference type="ARBA" id="ARBA00023242"/>
    </source>
</evidence>
<dbReference type="InterPro" id="IPR001965">
    <property type="entry name" value="Znf_PHD"/>
</dbReference>
<sequence>MSCRGRSDVMDSQGSSGGQSWKVAQGHGVTEGDDVLARWSDGLLYLGTVKRVDRVKQSCLVRFEDNSEFWVLWKDIHSSVAPGMEGVCCVCQGEECAGKSRIVNCHKCRHGYHPQCHSPRIDSDLDGSPWICRQCVFAVATKRGGAMKKGRFARLMQAMKLLLPYQLAALDWDPQHLTNQQQCYCYCAGPGEWNLKMLQCCCCGQWFHEACTQCLTKPLLYGDRFYQFECSVCTRGPETIKRLAMSWVEIAHLVLYHLSLCCKKKYFDFDREILSFVNENWDSLMLGSLADTPKSERCEHLLSALNSQRDSVSLSAPLITVCPPSPPVVEPPTVGHHRDQCVSEPESRTLELCPLITVCLSRSPHHRSLIDHSVNQDAVPNPVSPSQCYQGYGGGGSLYNLWKPEERWGQGSPPKKMFASFHPSASTVSQFSCPSPSSKYQYSAEDSLYRHKQEASSGHDLTSCPCSCPPQPCLWRGGVEGGGAGPGAPGHCGRDASLFILGRRVGGFKPPFGLNRAPKLFSVTLNLPVSLHVAP</sequence>
<proteinExistence type="predicted"/>
<keyword evidence="5" id="KW-0862">Zinc</keyword>
<comment type="subcellular location">
    <subcellularLocation>
        <location evidence="1">Nucleus</location>
    </subcellularLocation>
</comment>
<feature type="region of interest" description="Disordered" evidence="8">
    <location>
        <begin position="1"/>
        <end position="24"/>
    </location>
</feature>
<evidence type="ECO:0000256" key="3">
    <source>
        <dbReference type="ARBA" id="ARBA00022737"/>
    </source>
</evidence>
<keyword evidence="3" id="KW-0677">Repeat</keyword>
<keyword evidence="6" id="KW-0539">Nucleus</keyword>
<dbReference type="PROSITE" id="PS50016">
    <property type="entry name" value="ZF_PHD_2"/>
    <property type="match status" value="1"/>
</dbReference>
<dbReference type="Gene3D" id="2.30.30.140">
    <property type="match status" value="1"/>
</dbReference>
<dbReference type="PROSITE" id="PS01359">
    <property type="entry name" value="ZF_PHD_1"/>
    <property type="match status" value="1"/>
</dbReference>
<evidence type="ECO:0000313" key="10">
    <source>
        <dbReference type="EMBL" id="KAK6469529.1"/>
    </source>
</evidence>